<organism evidence="3 4">
    <name type="scientific">Symbiodinium microadriaticum</name>
    <name type="common">Dinoflagellate</name>
    <name type="synonym">Zooxanthella microadriatica</name>
    <dbReference type="NCBI Taxonomy" id="2951"/>
    <lineage>
        <taxon>Eukaryota</taxon>
        <taxon>Sar</taxon>
        <taxon>Alveolata</taxon>
        <taxon>Dinophyceae</taxon>
        <taxon>Suessiales</taxon>
        <taxon>Symbiodiniaceae</taxon>
        <taxon>Symbiodinium</taxon>
    </lineage>
</organism>
<dbReference type="Proteomes" id="UP000186817">
    <property type="component" value="Unassembled WGS sequence"/>
</dbReference>
<evidence type="ECO:0000256" key="1">
    <source>
        <dbReference type="SAM" id="MobiDB-lite"/>
    </source>
</evidence>
<feature type="compositionally biased region" description="Polar residues" evidence="1">
    <location>
        <begin position="800"/>
        <end position="831"/>
    </location>
</feature>
<sequence>ELATATITLRGSFTAAYLPIIEAALESVLGMFCDDESILIFTERLVSDVGGGTYSMTVEFQILPPRDGGGTCAADAVRKRLLKWLQNEEPVNQSIFIVVELNEVEVGHGHADCTFTVMCRFFLQLALCMVKIRVEKQRFGLENNVAGVINAMLKDWSGELPVAALQFGQLQLHAPVINAKRDQRRGRLRQLRAAAEIDPAMVKKACGDCAWELIAAADGADAAPFEECEDCVRKKPLFRRALENQIWMYPGTRSLPLASWYVKMFSIFCHRLDVIRPRNFPSMQTQDWRCEDFFLEATAHPPDPGAVTTTAASGGPQTTTRRVVSSDDPCSWISSSCLCATVPRCSWNSGLGTCVEVAVPHSDSERCGFCPTLPWCDPSPAQECPTALTICSCALMGPQCNWTLATGRCFAPASGPTGVPCSLCPLSTANCPRPIVTQVTPPADTLLGWGDYSYDLTVTFDRPVRLPRPSDTITGDIFLMCELEAGQFIPWDAPQGGTLRIEVPESKRLILNGGLQVRLQLSNHSFWSRYLCTLNIQDGAMVDVAEDVPCVAASWHRASMSDNMAPLATTIAPESGLRDISIDVSEATVRFNEPVYLMAIREATLFKLDPNNGPERYNEVAKLPVTLTDTVEVLETLKISLSDVRLEHDSVYSIHIPAGVVVDRANNGFAGLEVGVWAFRTEIGGTVEQLDFGLSAGAIAGIAAGLVVFVSAIACGLVFFRWKVVRKYEDSRVKPEEGSTPKASQVVTLHNDAEHLPSNERFWERALVRSKEDLADAEADELEELPGTIHSHHGSRRPSVASNSETNQRRPSVASNFETNQRRPSNASSTAPVGRVRNESKQSSQNSRRPSKSTDVVQFYSNEQPAQRQLQPYLEDPRGCAVLAWPESFRHRATAPRVPVLARGGLREIRMERPRDLREKRHHHVSWRGAKSYARKLRAWRPVGEQCWGWALLSLRSRTRLGVLASPQGRLPRELLNRALQ</sequence>
<gene>
    <name evidence="3" type="ORF">AK812_SmicGene36510</name>
</gene>
<keyword evidence="4" id="KW-1185">Reference proteome</keyword>
<comment type="caution">
    <text evidence="3">The sequence shown here is derived from an EMBL/GenBank/DDBJ whole genome shotgun (WGS) entry which is preliminary data.</text>
</comment>
<proteinExistence type="predicted"/>
<dbReference type="OrthoDB" id="437296at2759"/>
<feature type="region of interest" description="Disordered" evidence="1">
    <location>
        <begin position="786"/>
        <end position="855"/>
    </location>
</feature>
<feature type="transmembrane region" description="Helical" evidence="2">
    <location>
        <begin position="698"/>
        <end position="720"/>
    </location>
</feature>
<name>A0A1Q9CIQ4_SYMMI</name>
<feature type="non-terminal residue" evidence="3">
    <location>
        <position position="1"/>
    </location>
</feature>
<evidence type="ECO:0000313" key="4">
    <source>
        <dbReference type="Proteomes" id="UP000186817"/>
    </source>
</evidence>
<keyword evidence="2" id="KW-0812">Transmembrane</keyword>
<evidence type="ECO:0000256" key="2">
    <source>
        <dbReference type="SAM" id="Phobius"/>
    </source>
</evidence>
<reference evidence="3 4" key="1">
    <citation type="submission" date="2016-02" db="EMBL/GenBank/DDBJ databases">
        <title>Genome analysis of coral dinoflagellate symbionts highlights evolutionary adaptations to a symbiotic lifestyle.</title>
        <authorList>
            <person name="Aranda M."/>
            <person name="Li Y."/>
            <person name="Liew Y.J."/>
            <person name="Baumgarten S."/>
            <person name="Simakov O."/>
            <person name="Wilson M."/>
            <person name="Piel J."/>
            <person name="Ashoor H."/>
            <person name="Bougouffa S."/>
            <person name="Bajic V.B."/>
            <person name="Ryu T."/>
            <person name="Ravasi T."/>
            <person name="Bayer T."/>
            <person name="Micklem G."/>
            <person name="Kim H."/>
            <person name="Bhak J."/>
            <person name="Lajeunesse T.C."/>
            <person name="Voolstra C.R."/>
        </authorList>
    </citation>
    <scope>NUCLEOTIDE SEQUENCE [LARGE SCALE GENOMIC DNA]</scope>
    <source>
        <strain evidence="3 4">CCMP2467</strain>
    </source>
</reference>
<evidence type="ECO:0000313" key="3">
    <source>
        <dbReference type="EMBL" id="OLP82803.1"/>
    </source>
</evidence>
<feature type="compositionally biased region" description="Polar residues" evidence="1">
    <location>
        <begin position="841"/>
        <end position="855"/>
    </location>
</feature>
<dbReference type="AlphaFoldDB" id="A0A1Q9CIQ4"/>
<keyword evidence="2" id="KW-0472">Membrane</keyword>
<protein>
    <submittedName>
        <fullName evidence="3">Uncharacterized protein</fullName>
    </submittedName>
</protein>
<dbReference type="EMBL" id="LSRX01001165">
    <property type="protein sequence ID" value="OLP82803.1"/>
    <property type="molecule type" value="Genomic_DNA"/>
</dbReference>
<accession>A0A1Q9CIQ4</accession>
<keyword evidence="2" id="KW-1133">Transmembrane helix</keyword>